<name>A0A9X3B0I1_9HYPH</name>
<dbReference type="AlphaFoldDB" id="A0A9X3B0I1"/>
<protein>
    <recommendedName>
        <fullName evidence="4">Outer membrane protein beta-barrel domain-containing protein</fullName>
    </recommendedName>
</protein>
<keyword evidence="1" id="KW-0732">Signal</keyword>
<proteinExistence type="predicted"/>
<dbReference type="RefSeq" id="WP_261516365.1">
    <property type="nucleotide sequence ID" value="NZ_JAODNV010000015.1"/>
</dbReference>
<evidence type="ECO:0000256" key="1">
    <source>
        <dbReference type="SAM" id="SignalP"/>
    </source>
</evidence>
<evidence type="ECO:0000313" key="3">
    <source>
        <dbReference type="Proteomes" id="UP001149009"/>
    </source>
</evidence>
<evidence type="ECO:0000313" key="2">
    <source>
        <dbReference type="EMBL" id="MCT8991444.1"/>
    </source>
</evidence>
<dbReference type="Proteomes" id="UP001149009">
    <property type="component" value="Unassembled WGS sequence"/>
</dbReference>
<sequence length="216" mass="23358">MRTSRCLAFASAFLAVMTAFAPATGEPFLYFATDDPFVEPGKPATRNDIYIFGGVSTQDTFGGALRFWDTDYTSNYMIGAVYGRDFYELPAGFVLGGVAGLGLRFGDDDDASGELWAGMRLRHHGLVIGNVAISPGFTAGFSLVTDPTQIEQERAATRDGDATFLGFVGPEIAIRFRQAPNLELVYQIHHRSGANGTIGDMGEGSNVNTLGLRYRF</sequence>
<dbReference type="EMBL" id="JAODNV010000015">
    <property type="protein sequence ID" value="MCT8991444.1"/>
    <property type="molecule type" value="Genomic_DNA"/>
</dbReference>
<reference evidence="2" key="1">
    <citation type="submission" date="2022-08" db="EMBL/GenBank/DDBJ databases">
        <title>Chelativorans sichuanense sp. nov., a paraffin oil-degrading bacterium isolated from a mixture of oil-based drill cuttings and paddy soil.</title>
        <authorList>
            <person name="Yu J."/>
            <person name="Liu H."/>
            <person name="Chen Q."/>
        </authorList>
    </citation>
    <scope>NUCLEOTIDE SEQUENCE</scope>
    <source>
        <strain evidence="2">SCAU 2101</strain>
    </source>
</reference>
<gene>
    <name evidence="2" type="ORF">NYR54_14255</name>
</gene>
<comment type="caution">
    <text evidence="2">The sequence shown here is derived from an EMBL/GenBank/DDBJ whole genome shotgun (WGS) entry which is preliminary data.</text>
</comment>
<keyword evidence="3" id="KW-1185">Reference proteome</keyword>
<accession>A0A9X3B0I1</accession>
<feature type="chain" id="PRO_5040973842" description="Outer membrane protein beta-barrel domain-containing protein" evidence="1">
    <location>
        <begin position="22"/>
        <end position="216"/>
    </location>
</feature>
<feature type="signal peptide" evidence="1">
    <location>
        <begin position="1"/>
        <end position="21"/>
    </location>
</feature>
<evidence type="ECO:0008006" key="4">
    <source>
        <dbReference type="Google" id="ProtNLM"/>
    </source>
</evidence>
<organism evidence="2 3">
    <name type="scientific">Chelativorans petroleitrophicus</name>
    <dbReference type="NCBI Taxonomy" id="2975484"/>
    <lineage>
        <taxon>Bacteria</taxon>
        <taxon>Pseudomonadati</taxon>
        <taxon>Pseudomonadota</taxon>
        <taxon>Alphaproteobacteria</taxon>
        <taxon>Hyphomicrobiales</taxon>
        <taxon>Phyllobacteriaceae</taxon>
        <taxon>Chelativorans</taxon>
    </lineage>
</organism>